<keyword evidence="3" id="KW-0804">Transcription</keyword>
<reference evidence="8 9" key="1">
    <citation type="submission" date="2019-12" db="EMBL/GenBank/DDBJ databases">
        <authorList>
            <person name="Floudas D."/>
            <person name="Bentzer J."/>
            <person name="Ahren D."/>
            <person name="Johansson T."/>
            <person name="Persson P."/>
            <person name="Tunlid A."/>
        </authorList>
    </citation>
    <scope>NUCLEOTIDE SEQUENCE [LARGE SCALE GENOMIC DNA]</scope>
    <source>
        <strain evidence="8 9">CBS 102.39</strain>
    </source>
</reference>
<protein>
    <recommendedName>
        <fullName evidence="7">Fork-head domain-containing protein</fullName>
    </recommendedName>
</protein>
<evidence type="ECO:0000313" key="9">
    <source>
        <dbReference type="Proteomes" id="UP000521872"/>
    </source>
</evidence>
<comment type="caution">
    <text evidence="8">The sequence shown here is derived from an EMBL/GenBank/DDBJ whole genome shotgun (WGS) entry which is preliminary data.</text>
</comment>
<accession>A0A8H4QIA7</accession>
<dbReference type="GO" id="GO:0000981">
    <property type="term" value="F:DNA-binding transcription factor activity, RNA polymerase II-specific"/>
    <property type="evidence" value="ECO:0007669"/>
    <property type="project" value="TreeGrafter"/>
</dbReference>
<proteinExistence type="predicted"/>
<keyword evidence="2 5" id="KW-0238">DNA-binding</keyword>
<dbReference type="GO" id="GO:0005634">
    <property type="term" value="C:nucleus"/>
    <property type="evidence" value="ECO:0007669"/>
    <property type="project" value="UniProtKB-SubCell"/>
</dbReference>
<feature type="compositionally biased region" description="Acidic residues" evidence="6">
    <location>
        <begin position="28"/>
        <end position="43"/>
    </location>
</feature>
<evidence type="ECO:0000313" key="8">
    <source>
        <dbReference type="EMBL" id="KAF4611439.1"/>
    </source>
</evidence>
<evidence type="ECO:0000256" key="4">
    <source>
        <dbReference type="ARBA" id="ARBA00023242"/>
    </source>
</evidence>
<dbReference type="SUPFAM" id="SSF46785">
    <property type="entry name" value="Winged helix' DNA-binding domain"/>
    <property type="match status" value="1"/>
</dbReference>
<name>A0A8H4QIA7_9AGAR</name>
<dbReference type="InterPro" id="IPR001766">
    <property type="entry name" value="Fork_head_dom"/>
</dbReference>
<dbReference type="PROSITE" id="PS50039">
    <property type="entry name" value="FORK_HEAD_3"/>
    <property type="match status" value="1"/>
</dbReference>
<sequence>MSNLAAEGSSSNTDPRFAFRERPPSGDSSEDVDMNGDDPEYSDDAMQASSSRQPPRTEKTEKKPPGKKNKIVLAKDHVPHDNCPDSLTCLPDTDERPDLSLPIILRCCILGSANKSMTIREIYNAMETKFPYYKGGGSTWKQAVRHHLALNRQFVRQKGSADNKEPGHWSVDLLATPDTTRGKGRKNTKKDRQDKGPK</sequence>
<organism evidence="8 9">
    <name type="scientific">Agrocybe pediades</name>
    <dbReference type="NCBI Taxonomy" id="84607"/>
    <lineage>
        <taxon>Eukaryota</taxon>
        <taxon>Fungi</taxon>
        <taxon>Dikarya</taxon>
        <taxon>Basidiomycota</taxon>
        <taxon>Agaricomycotina</taxon>
        <taxon>Agaricomycetes</taxon>
        <taxon>Agaricomycetidae</taxon>
        <taxon>Agaricales</taxon>
        <taxon>Agaricineae</taxon>
        <taxon>Strophariaceae</taxon>
        <taxon>Agrocybe</taxon>
    </lineage>
</organism>
<evidence type="ECO:0000256" key="1">
    <source>
        <dbReference type="ARBA" id="ARBA00023015"/>
    </source>
</evidence>
<dbReference type="AlphaFoldDB" id="A0A8H4QIA7"/>
<evidence type="ECO:0000259" key="7">
    <source>
        <dbReference type="PROSITE" id="PS50039"/>
    </source>
</evidence>
<dbReference type="InterPro" id="IPR036390">
    <property type="entry name" value="WH_DNA-bd_sf"/>
</dbReference>
<feature type="region of interest" description="Disordered" evidence="6">
    <location>
        <begin position="157"/>
        <end position="198"/>
    </location>
</feature>
<dbReference type="Pfam" id="PF00250">
    <property type="entry name" value="Forkhead"/>
    <property type="match status" value="1"/>
</dbReference>
<keyword evidence="1" id="KW-0805">Transcription regulation</keyword>
<keyword evidence="9" id="KW-1185">Reference proteome</keyword>
<comment type="subcellular location">
    <subcellularLocation>
        <location evidence="5">Nucleus</location>
    </subcellularLocation>
</comment>
<dbReference type="CDD" id="cd00059">
    <property type="entry name" value="FH_FOX"/>
    <property type="match status" value="1"/>
</dbReference>
<dbReference type="SMART" id="SM00339">
    <property type="entry name" value="FH"/>
    <property type="match status" value="1"/>
</dbReference>
<evidence type="ECO:0000256" key="2">
    <source>
        <dbReference type="ARBA" id="ARBA00023125"/>
    </source>
</evidence>
<feature type="DNA-binding region" description="Fork-head" evidence="5">
    <location>
        <begin position="96"/>
        <end position="190"/>
    </location>
</feature>
<feature type="compositionally biased region" description="Basic and acidic residues" evidence="6">
    <location>
        <begin position="55"/>
        <end position="64"/>
    </location>
</feature>
<dbReference type="PANTHER" id="PTHR46078">
    <property type="entry name" value="FORKHEAD BOX PROTEIN J2 FAMILY MEMBER"/>
    <property type="match status" value="1"/>
</dbReference>
<dbReference type="PANTHER" id="PTHR46078:SF2">
    <property type="entry name" value="FORK-HEAD DOMAIN-CONTAINING PROTEIN"/>
    <property type="match status" value="1"/>
</dbReference>
<dbReference type="Proteomes" id="UP000521872">
    <property type="component" value="Unassembled WGS sequence"/>
</dbReference>
<dbReference type="InterPro" id="IPR036388">
    <property type="entry name" value="WH-like_DNA-bd_sf"/>
</dbReference>
<evidence type="ECO:0000256" key="6">
    <source>
        <dbReference type="SAM" id="MobiDB-lite"/>
    </source>
</evidence>
<feature type="compositionally biased region" description="Polar residues" evidence="6">
    <location>
        <begin position="1"/>
        <end position="14"/>
    </location>
</feature>
<evidence type="ECO:0000256" key="5">
    <source>
        <dbReference type="PROSITE-ProRule" id="PRU00089"/>
    </source>
</evidence>
<gene>
    <name evidence="8" type="ORF">D9613_004157</name>
</gene>
<keyword evidence="4 5" id="KW-0539">Nucleus</keyword>
<dbReference type="Gene3D" id="1.10.10.10">
    <property type="entry name" value="Winged helix-like DNA-binding domain superfamily/Winged helix DNA-binding domain"/>
    <property type="match status" value="1"/>
</dbReference>
<dbReference type="PRINTS" id="PR00053">
    <property type="entry name" value="FORKHEAD"/>
</dbReference>
<dbReference type="EMBL" id="JAACJL010000057">
    <property type="protein sequence ID" value="KAF4611439.1"/>
    <property type="molecule type" value="Genomic_DNA"/>
</dbReference>
<dbReference type="GO" id="GO:0000978">
    <property type="term" value="F:RNA polymerase II cis-regulatory region sequence-specific DNA binding"/>
    <property type="evidence" value="ECO:0007669"/>
    <property type="project" value="TreeGrafter"/>
</dbReference>
<evidence type="ECO:0000256" key="3">
    <source>
        <dbReference type="ARBA" id="ARBA00023163"/>
    </source>
</evidence>
<dbReference type="InterPro" id="IPR045912">
    <property type="entry name" value="FOXJ2/3-like"/>
</dbReference>
<feature type="domain" description="Fork-head" evidence="7">
    <location>
        <begin position="96"/>
        <end position="190"/>
    </location>
</feature>
<feature type="region of interest" description="Disordered" evidence="6">
    <location>
        <begin position="1"/>
        <end position="69"/>
    </location>
</feature>